<keyword evidence="3" id="KW-1185">Reference proteome</keyword>
<evidence type="ECO:0000259" key="1">
    <source>
        <dbReference type="Pfam" id="PF13460"/>
    </source>
</evidence>
<dbReference type="InterPro" id="IPR016040">
    <property type="entry name" value="NAD(P)-bd_dom"/>
</dbReference>
<organism evidence="2 3">
    <name type="scientific">Plantactinospora alkalitolerans</name>
    <dbReference type="NCBI Taxonomy" id="2789879"/>
    <lineage>
        <taxon>Bacteria</taxon>
        <taxon>Bacillati</taxon>
        <taxon>Actinomycetota</taxon>
        <taxon>Actinomycetes</taxon>
        <taxon>Micromonosporales</taxon>
        <taxon>Micromonosporaceae</taxon>
        <taxon>Plantactinospora</taxon>
    </lineage>
</organism>
<gene>
    <name evidence="2" type="ORF">I0C86_33995</name>
</gene>
<dbReference type="PANTHER" id="PTHR43162">
    <property type="match status" value="1"/>
</dbReference>
<feature type="domain" description="NAD(P)-binding" evidence="1">
    <location>
        <begin position="83"/>
        <end position="229"/>
    </location>
</feature>
<name>A0ABS0H610_9ACTN</name>
<reference evidence="2 3" key="1">
    <citation type="submission" date="2020-11" db="EMBL/GenBank/DDBJ databases">
        <title>A novel isolate from a Black sea contaminated sediment with potential to produce alkanes: Plantactinospora alkalitolerans sp. nov.</title>
        <authorList>
            <person name="Carro L."/>
            <person name="Veyisoglu A."/>
            <person name="Guven K."/>
            <person name="Schumann P."/>
            <person name="Klenk H.-P."/>
            <person name="Sahin N."/>
        </authorList>
    </citation>
    <scope>NUCLEOTIDE SEQUENCE [LARGE SCALE GENOMIC DNA]</scope>
    <source>
        <strain evidence="2 3">S1510</strain>
    </source>
</reference>
<sequence>MILVTGATGTIGSSVLRLLRDQGGPVRAMSRTPAKITAAAQASGSVSALGSGSVSALGSGSVSASAAAAPTEVEGEGEVEGEVEGEGEVEVVRGDFDDPVSLRRAVAGVEAVFLLTAPVSPTPRHDLALVEAARAAGVARIVKLSAIGTGERFGADQVVGDWHLEAEQAVRAGGLAWTLLRPSSFASNTLGWAGAIAAGTPVPNLTGAGRQGVVDPRDVAEVAVAALTSDGHVGRTYTLTGPAAISVPEQAEVLADLLGRPIGTIDLIEEAARQRLTAAGLEPTAVRAALIGSAWARAGRNETVTDDVPRILGRPAATFRTWARDHRTAFGVVAGG</sequence>
<proteinExistence type="predicted"/>
<accession>A0ABS0H610</accession>
<evidence type="ECO:0000313" key="3">
    <source>
        <dbReference type="Proteomes" id="UP000638560"/>
    </source>
</evidence>
<dbReference type="Pfam" id="PF13460">
    <property type="entry name" value="NAD_binding_10"/>
    <property type="match status" value="1"/>
</dbReference>
<comment type="caution">
    <text evidence="2">The sequence shown here is derived from an EMBL/GenBank/DDBJ whole genome shotgun (WGS) entry which is preliminary data.</text>
</comment>
<dbReference type="Gene3D" id="3.40.50.720">
    <property type="entry name" value="NAD(P)-binding Rossmann-like Domain"/>
    <property type="match status" value="2"/>
</dbReference>
<dbReference type="Gene3D" id="3.90.25.10">
    <property type="entry name" value="UDP-galactose 4-epimerase, domain 1"/>
    <property type="match status" value="1"/>
</dbReference>
<evidence type="ECO:0000313" key="2">
    <source>
        <dbReference type="EMBL" id="MBF9133911.1"/>
    </source>
</evidence>
<dbReference type="PANTHER" id="PTHR43162:SF1">
    <property type="entry name" value="PRESTALK A DIFFERENTIATION PROTEIN A"/>
    <property type="match status" value="1"/>
</dbReference>
<dbReference type="Proteomes" id="UP000638560">
    <property type="component" value="Unassembled WGS sequence"/>
</dbReference>
<dbReference type="InterPro" id="IPR051604">
    <property type="entry name" value="Ergot_Alk_Oxidoreductase"/>
</dbReference>
<dbReference type="RefSeq" id="WP_196205405.1">
    <property type="nucleotide sequence ID" value="NZ_JADPUN010000303.1"/>
</dbReference>
<dbReference type="EMBL" id="JADPUN010000303">
    <property type="protein sequence ID" value="MBF9133911.1"/>
    <property type="molecule type" value="Genomic_DNA"/>
</dbReference>
<dbReference type="InterPro" id="IPR036291">
    <property type="entry name" value="NAD(P)-bd_dom_sf"/>
</dbReference>
<dbReference type="SUPFAM" id="SSF51735">
    <property type="entry name" value="NAD(P)-binding Rossmann-fold domains"/>
    <property type="match status" value="1"/>
</dbReference>
<protein>
    <submittedName>
        <fullName evidence="2">NAD(P)H-binding protein</fullName>
    </submittedName>
</protein>